<feature type="compositionally biased region" description="Low complexity" evidence="1">
    <location>
        <begin position="54"/>
        <end position="64"/>
    </location>
</feature>
<gene>
    <name evidence="2" type="ORF">BJ875DRAFT_440349</name>
</gene>
<evidence type="ECO:0000313" key="3">
    <source>
        <dbReference type="Proteomes" id="UP000824998"/>
    </source>
</evidence>
<dbReference type="AlphaFoldDB" id="A0A9P7YLX5"/>
<keyword evidence="3" id="KW-1185">Reference proteome</keyword>
<proteinExistence type="predicted"/>
<comment type="caution">
    <text evidence="2">The sequence shown here is derived from an EMBL/GenBank/DDBJ whole genome shotgun (WGS) entry which is preliminary data.</text>
</comment>
<organism evidence="2 3">
    <name type="scientific">Amylocarpus encephaloides</name>
    <dbReference type="NCBI Taxonomy" id="45428"/>
    <lineage>
        <taxon>Eukaryota</taxon>
        <taxon>Fungi</taxon>
        <taxon>Dikarya</taxon>
        <taxon>Ascomycota</taxon>
        <taxon>Pezizomycotina</taxon>
        <taxon>Leotiomycetes</taxon>
        <taxon>Helotiales</taxon>
        <taxon>Helotiales incertae sedis</taxon>
        <taxon>Amylocarpus</taxon>
    </lineage>
</organism>
<feature type="compositionally biased region" description="Basic residues" evidence="1">
    <location>
        <begin position="199"/>
        <end position="217"/>
    </location>
</feature>
<evidence type="ECO:0000256" key="1">
    <source>
        <dbReference type="SAM" id="MobiDB-lite"/>
    </source>
</evidence>
<feature type="region of interest" description="Disordered" evidence="1">
    <location>
        <begin position="47"/>
        <end position="139"/>
    </location>
</feature>
<reference evidence="2" key="1">
    <citation type="journal article" date="2021" name="IMA Fungus">
        <title>Genomic characterization of three marine fungi, including Emericellopsis atlantica sp. nov. with signatures of a generalist lifestyle and marine biomass degradation.</title>
        <authorList>
            <person name="Hagestad O.C."/>
            <person name="Hou L."/>
            <person name="Andersen J.H."/>
            <person name="Hansen E.H."/>
            <person name="Altermark B."/>
            <person name="Li C."/>
            <person name="Kuhnert E."/>
            <person name="Cox R.J."/>
            <person name="Crous P.W."/>
            <person name="Spatafora J.W."/>
            <person name="Lail K."/>
            <person name="Amirebrahimi M."/>
            <person name="Lipzen A."/>
            <person name="Pangilinan J."/>
            <person name="Andreopoulos W."/>
            <person name="Hayes R.D."/>
            <person name="Ng V."/>
            <person name="Grigoriev I.V."/>
            <person name="Jackson S.A."/>
            <person name="Sutton T.D.S."/>
            <person name="Dobson A.D.W."/>
            <person name="Rama T."/>
        </authorList>
    </citation>
    <scope>NUCLEOTIDE SEQUENCE</scope>
    <source>
        <strain evidence="2">TRa018bII</strain>
    </source>
</reference>
<name>A0A9P7YLX5_9HELO</name>
<feature type="region of interest" description="Disordered" evidence="1">
    <location>
        <begin position="189"/>
        <end position="217"/>
    </location>
</feature>
<evidence type="ECO:0000313" key="2">
    <source>
        <dbReference type="EMBL" id="KAG9235428.1"/>
    </source>
</evidence>
<protein>
    <submittedName>
        <fullName evidence="2">Uncharacterized protein</fullName>
    </submittedName>
</protein>
<sequence>MNLDILSAMENVPSPRSHFLDQASDGEVLRSDKLELLRAHYTDIPIRQPPLCATPASTSSTSSSHRNETTSAQVSISPLQKPAPDELRDASPTPIMQEISAAVTTNTQKPRRNSCRQPKSDQRAARTLGNPCPPPAPWQVQRRYGRVAMNQVKLETQRAKTREVAAGMEGLSPDTVEYKELERRLTSLSESKVVEPSRKRPRRERKTKRCERKARRRAVRVRNLRPVRNRRADSLLVLVEVRAPGLVPRKPRTVKNS</sequence>
<accession>A0A9P7YLX5</accession>
<dbReference type="EMBL" id="MU251432">
    <property type="protein sequence ID" value="KAG9235428.1"/>
    <property type="molecule type" value="Genomic_DNA"/>
</dbReference>
<dbReference type="Proteomes" id="UP000824998">
    <property type="component" value="Unassembled WGS sequence"/>
</dbReference>